<sequence>MLSVGDEDTHDGSSARAETFLFSNGVTEGGIELSEEILLALHTLEERANRDVNNQGPSASESTSTTSIRERFPRTLHSWRVPPSARGQHIAQVAEDVWRPLVSYFKEHGYIFWRREVGCLLSPDVDDEFLAESSLGFGYVTRYRGAGPVVGAMPNLFDFENLNPLCRAARTKSGLDVVIRVLQIGDSGREHVDILRKFATGPNALFNDNHNIPVVEFLKYEDIVFGVFPKVGFRMSEAYGGWAKNSVGDVLDMMQCLEALEFLHDHRIAHRDAFKGNFLVQWHPESLLADHIPRSRLRVYLIDFAVAILFPLPTAPQECRVSGYPMGESFSEDVEQYCRPVPPEVTSGEPYDPFKLDVWQLGTSLEDFKSTIPEIDRILDGMRLPDATARLSSLYAITYLSRAAAELTPKALMIEPELDKSRFEDGADGLHGPQSGP</sequence>
<evidence type="ECO:0000259" key="2">
    <source>
        <dbReference type="PROSITE" id="PS50011"/>
    </source>
</evidence>
<name>A0AAD7XIL1_9APHY</name>
<evidence type="ECO:0000313" key="4">
    <source>
        <dbReference type="Proteomes" id="UP001215151"/>
    </source>
</evidence>
<dbReference type="SMART" id="SM00220">
    <property type="entry name" value="S_TKc"/>
    <property type="match status" value="1"/>
</dbReference>
<keyword evidence="4" id="KW-1185">Reference proteome</keyword>
<dbReference type="InterPro" id="IPR000719">
    <property type="entry name" value="Prot_kinase_dom"/>
</dbReference>
<dbReference type="InterPro" id="IPR011009">
    <property type="entry name" value="Kinase-like_dom_sf"/>
</dbReference>
<dbReference type="PROSITE" id="PS50011">
    <property type="entry name" value="PROTEIN_KINASE_DOM"/>
    <property type="match status" value="1"/>
</dbReference>
<dbReference type="GO" id="GO:0005524">
    <property type="term" value="F:ATP binding"/>
    <property type="evidence" value="ECO:0007669"/>
    <property type="project" value="InterPro"/>
</dbReference>
<dbReference type="EMBL" id="JAPEVG010000005">
    <property type="protein sequence ID" value="KAJ8501655.1"/>
    <property type="molecule type" value="Genomic_DNA"/>
</dbReference>
<gene>
    <name evidence="3" type="ORF">ONZ51_g459</name>
</gene>
<dbReference type="Gene3D" id="1.10.510.10">
    <property type="entry name" value="Transferase(Phosphotransferase) domain 1"/>
    <property type="match status" value="1"/>
</dbReference>
<feature type="domain" description="Protein kinase" evidence="2">
    <location>
        <begin position="129"/>
        <end position="437"/>
    </location>
</feature>
<dbReference type="SUPFAM" id="SSF56112">
    <property type="entry name" value="Protein kinase-like (PK-like)"/>
    <property type="match status" value="1"/>
</dbReference>
<comment type="caution">
    <text evidence="3">The sequence shown here is derived from an EMBL/GenBank/DDBJ whole genome shotgun (WGS) entry which is preliminary data.</text>
</comment>
<protein>
    <recommendedName>
        <fullName evidence="2">Protein kinase domain-containing protein</fullName>
    </recommendedName>
</protein>
<reference evidence="3" key="1">
    <citation type="submission" date="2022-11" db="EMBL/GenBank/DDBJ databases">
        <title>Genome Sequence of Cubamyces cubensis.</title>
        <authorList>
            <person name="Buettner E."/>
        </authorList>
    </citation>
    <scope>NUCLEOTIDE SEQUENCE</scope>
    <source>
        <strain evidence="3">MPL-01</strain>
    </source>
</reference>
<evidence type="ECO:0000256" key="1">
    <source>
        <dbReference type="SAM" id="MobiDB-lite"/>
    </source>
</evidence>
<dbReference type="Proteomes" id="UP001215151">
    <property type="component" value="Unassembled WGS sequence"/>
</dbReference>
<organism evidence="3 4">
    <name type="scientific">Trametes cubensis</name>
    <dbReference type="NCBI Taxonomy" id="1111947"/>
    <lineage>
        <taxon>Eukaryota</taxon>
        <taxon>Fungi</taxon>
        <taxon>Dikarya</taxon>
        <taxon>Basidiomycota</taxon>
        <taxon>Agaricomycotina</taxon>
        <taxon>Agaricomycetes</taxon>
        <taxon>Polyporales</taxon>
        <taxon>Polyporaceae</taxon>
        <taxon>Trametes</taxon>
    </lineage>
</organism>
<dbReference type="AlphaFoldDB" id="A0AAD7XIL1"/>
<evidence type="ECO:0000313" key="3">
    <source>
        <dbReference type="EMBL" id="KAJ8501655.1"/>
    </source>
</evidence>
<accession>A0AAD7XIL1</accession>
<feature type="region of interest" description="Disordered" evidence="1">
    <location>
        <begin position="49"/>
        <end position="69"/>
    </location>
</feature>
<feature type="compositionally biased region" description="Low complexity" evidence="1">
    <location>
        <begin position="58"/>
        <end position="67"/>
    </location>
</feature>
<proteinExistence type="predicted"/>
<dbReference type="GO" id="GO:0004672">
    <property type="term" value="F:protein kinase activity"/>
    <property type="evidence" value="ECO:0007669"/>
    <property type="project" value="InterPro"/>
</dbReference>